<dbReference type="Proteomes" id="UP000182975">
    <property type="component" value="Unassembled WGS sequence"/>
</dbReference>
<dbReference type="PATRIC" id="fig|79604.3.peg.2001"/>
<dbReference type="AlphaFoldDB" id="A0A172S0E5"/>
<dbReference type="RefSeq" id="WP_066664643.1">
    <property type="nucleotide sequence ID" value="NZ_CP011402.1"/>
</dbReference>
<dbReference type="Gene3D" id="1.10.10.10">
    <property type="entry name" value="Winged helix-like DNA-binding domain superfamily/Winged helix DNA-binding domain"/>
    <property type="match status" value="1"/>
</dbReference>
<reference evidence="3" key="1">
    <citation type="submission" date="2016-10" db="EMBL/GenBank/DDBJ databases">
        <authorList>
            <person name="Varghese N."/>
        </authorList>
    </citation>
    <scope>NUCLEOTIDE SEQUENCE [LARGE SCALE GENOMIC DNA]</scope>
    <source>
        <strain evidence="3">DSM 21843</strain>
    </source>
</reference>
<protein>
    <submittedName>
        <fullName evidence="2">Histidine kinase-, DNA gyrase B-, and HSP90-like ATPase</fullName>
    </submittedName>
</protein>
<dbReference type="InterPro" id="IPR036390">
    <property type="entry name" value="WH_DNA-bd_sf"/>
</dbReference>
<dbReference type="Pfam" id="PF02518">
    <property type="entry name" value="HATPase_c"/>
    <property type="match status" value="1"/>
</dbReference>
<name>A0A172S0E5_9ACTN</name>
<dbReference type="GO" id="GO:0016301">
    <property type="term" value="F:kinase activity"/>
    <property type="evidence" value="ECO:0007669"/>
    <property type="project" value="UniProtKB-KW"/>
</dbReference>
<dbReference type="InterPro" id="IPR036388">
    <property type="entry name" value="WH-like_DNA-bd_sf"/>
</dbReference>
<sequence>MPDQGEYIENEENERGNEPFDYTFVHTVARVAVYDDLKMAPHVIEIEPAPTAEYIEKLADVITEQSTRRGGKIPYSAIREVSENFIHARFTEVVVSILDGGNTIRFCDQGPGIKDKTNATRPGFTSAIEPMKHYIRGVGSGLPLVKEYLTFSNGEMTIEDNMNNGSVVTLSLKQEPSIPPQPVAQPAIPAMPKPVSVPMIPLSDREKMALELFASEGALSVTEFVNLTGLGNSSVFNLMKKMEEYNLIEKTPNKKRMLTDYGDAVWQQMQNQ</sequence>
<organism evidence="2 3">
    <name type="scientific">Denitrobacterium detoxificans</name>
    <dbReference type="NCBI Taxonomy" id="79604"/>
    <lineage>
        <taxon>Bacteria</taxon>
        <taxon>Bacillati</taxon>
        <taxon>Actinomycetota</taxon>
        <taxon>Coriobacteriia</taxon>
        <taxon>Eggerthellales</taxon>
        <taxon>Eggerthellaceae</taxon>
        <taxon>Denitrobacterium</taxon>
    </lineage>
</organism>
<dbReference type="EMBL" id="FOEC01000001">
    <property type="protein sequence ID" value="SEO41927.1"/>
    <property type="molecule type" value="Genomic_DNA"/>
</dbReference>
<evidence type="ECO:0000313" key="2">
    <source>
        <dbReference type="EMBL" id="SEO41927.1"/>
    </source>
</evidence>
<accession>A0A172S0E5</accession>
<gene>
    <name evidence="2" type="ORF">SAMN02910314_00194</name>
</gene>
<evidence type="ECO:0000313" key="3">
    <source>
        <dbReference type="Proteomes" id="UP000182975"/>
    </source>
</evidence>
<dbReference type="Gene3D" id="3.30.565.10">
    <property type="entry name" value="Histidine kinase-like ATPase, C-terminal domain"/>
    <property type="match status" value="1"/>
</dbReference>
<dbReference type="InterPro" id="IPR003594">
    <property type="entry name" value="HATPase_dom"/>
</dbReference>
<keyword evidence="2" id="KW-0418">Kinase</keyword>
<dbReference type="InterPro" id="IPR036890">
    <property type="entry name" value="HATPase_C_sf"/>
</dbReference>
<evidence type="ECO:0000259" key="1">
    <source>
        <dbReference type="Pfam" id="PF02518"/>
    </source>
</evidence>
<dbReference type="KEGG" id="ddt:AAY81_09985"/>
<dbReference type="SUPFAM" id="SSF46785">
    <property type="entry name" value="Winged helix' DNA-binding domain"/>
    <property type="match status" value="1"/>
</dbReference>
<dbReference type="SUPFAM" id="SSF55874">
    <property type="entry name" value="ATPase domain of HSP90 chaperone/DNA topoisomerase II/histidine kinase"/>
    <property type="match status" value="1"/>
</dbReference>
<dbReference type="STRING" id="79604.AAY81_09985"/>
<feature type="domain" description="Histidine kinase/HSP90-like ATPase" evidence="1">
    <location>
        <begin position="75"/>
        <end position="175"/>
    </location>
</feature>
<keyword evidence="2" id="KW-0808">Transferase</keyword>
<proteinExistence type="predicted"/>
<keyword evidence="3" id="KW-1185">Reference proteome</keyword>